<dbReference type="GO" id="GO:0008168">
    <property type="term" value="F:methyltransferase activity"/>
    <property type="evidence" value="ECO:0007669"/>
    <property type="project" value="UniProtKB-KW"/>
</dbReference>
<proteinExistence type="predicted"/>
<dbReference type="RefSeq" id="WP_100265257.1">
    <property type="nucleotide sequence ID" value="NZ_CP018800.1"/>
</dbReference>
<dbReference type="Pfam" id="PF13489">
    <property type="entry name" value="Methyltransf_23"/>
    <property type="match status" value="1"/>
</dbReference>
<gene>
    <name evidence="1" type="ORF">Ga0123462_0975</name>
</gene>
<keyword evidence="2" id="KW-1185">Reference proteome</keyword>
<dbReference type="PANTHER" id="PTHR43861:SF6">
    <property type="entry name" value="METHYLTRANSFERASE TYPE 11"/>
    <property type="match status" value="1"/>
</dbReference>
<dbReference type="EMBL" id="CP018800">
    <property type="protein sequence ID" value="ATX81844.1"/>
    <property type="molecule type" value="Genomic_DNA"/>
</dbReference>
<keyword evidence="1" id="KW-0489">Methyltransferase</keyword>
<dbReference type="InterPro" id="IPR029063">
    <property type="entry name" value="SAM-dependent_MTases_sf"/>
</dbReference>
<dbReference type="Proteomes" id="UP000231637">
    <property type="component" value="Chromosome"/>
</dbReference>
<reference evidence="1 2" key="1">
    <citation type="submission" date="2016-12" db="EMBL/GenBank/DDBJ databases">
        <title>Isolation and genomic insights into novel planktonic Zetaproteobacteria from stratified waters of the Chesapeake Bay.</title>
        <authorList>
            <person name="McAllister S.M."/>
            <person name="Kato S."/>
            <person name="Chan C.S."/>
            <person name="Chiu B.K."/>
            <person name="Field E.K."/>
        </authorList>
    </citation>
    <scope>NUCLEOTIDE SEQUENCE [LARGE SCALE GENOMIC DNA]</scope>
    <source>
        <strain evidence="1 2">CP-8</strain>
    </source>
</reference>
<sequence length="318" mass="36512">MDSNQTQHTASKCDLCGGSTFEEISNRDRRDEELFTGVCTGCGLVAHIPVPSEEEVSAYYAEQYRRDYHGESTPSQRRIMRAWKNGERILKQLFPRLNKEMKVFEIGAGIGCTVKAFELQGFDASGIEPNKDFNAFTREQLKASVENRNLYDLPAEPTYDLVLLIHVIEHFSSPTRALTQIHNLIKEDGFFYVECPNLAAPFATYDRLFHYAHIYNFTPATLIALAKKCGFELVSQFTDESHPDIHMLFRKVDEKSLDVSPAEAERSKAAVHRYNNLTYHLRPAYLGRRIVKLFSYLQEFIFARAFVKGLLKFCNKKK</sequence>
<evidence type="ECO:0000313" key="1">
    <source>
        <dbReference type="EMBL" id="ATX81844.1"/>
    </source>
</evidence>
<dbReference type="OrthoDB" id="7537532at2"/>
<keyword evidence="1" id="KW-0808">Transferase</keyword>
<name>A0A2K8LA72_9PROT</name>
<dbReference type="GO" id="GO:0032259">
    <property type="term" value="P:methylation"/>
    <property type="evidence" value="ECO:0007669"/>
    <property type="project" value="UniProtKB-KW"/>
</dbReference>
<evidence type="ECO:0000313" key="2">
    <source>
        <dbReference type="Proteomes" id="UP000231637"/>
    </source>
</evidence>
<dbReference type="SUPFAM" id="SSF53335">
    <property type="entry name" value="S-adenosyl-L-methionine-dependent methyltransferases"/>
    <property type="match status" value="1"/>
</dbReference>
<dbReference type="Gene3D" id="3.40.50.150">
    <property type="entry name" value="Vaccinia Virus protein VP39"/>
    <property type="match status" value="1"/>
</dbReference>
<organism evidence="1 2">
    <name type="scientific">Mariprofundus ferrinatatus</name>
    <dbReference type="NCBI Taxonomy" id="1921087"/>
    <lineage>
        <taxon>Bacteria</taxon>
        <taxon>Pseudomonadati</taxon>
        <taxon>Pseudomonadota</taxon>
        <taxon>Candidatius Mariprofundia</taxon>
        <taxon>Mariprofundales</taxon>
        <taxon>Mariprofundaceae</taxon>
        <taxon>Mariprofundus</taxon>
    </lineage>
</organism>
<dbReference type="KEGG" id="mfn:Ga0123462_0975"/>
<protein>
    <submittedName>
        <fullName evidence="1">Methyltransferase domain-containing protein</fullName>
    </submittedName>
</protein>
<dbReference type="PANTHER" id="PTHR43861">
    <property type="entry name" value="TRANS-ACONITATE 2-METHYLTRANSFERASE-RELATED"/>
    <property type="match status" value="1"/>
</dbReference>
<dbReference type="AlphaFoldDB" id="A0A2K8LA72"/>
<accession>A0A2K8LA72</accession>